<reference evidence="2" key="1">
    <citation type="submission" date="2016-10" db="EMBL/GenBank/DDBJ databases">
        <authorList>
            <person name="Varghese N."/>
            <person name="Submissions S."/>
        </authorList>
    </citation>
    <scope>NUCLEOTIDE SEQUENCE [LARGE SCALE GENOMIC DNA]</scope>
    <source>
        <strain evidence="2">DSM 26348</strain>
    </source>
</reference>
<dbReference type="AlphaFoldDB" id="A0A1I3B010"/>
<proteinExistence type="predicted"/>
<organism evidence="1 2">
    <name type="scientific">Planctomicrobium piriforme</name>
    <dbReference type="NCBI Taxonomy" id="1576369"/>
    <lineage>
        <taxon>Bacteria</taxon>
        <taxon>Pseudomonadati</taxon>
        <taxon>Planctomycetota</taxon>
        <taxon>Planctomycetia</taxon>
        <taxon>Planctomycetales</taxon>
        <taxon>Planctomycetaceae</taxon>
        <taxon>Planctomicrobium</taxon>
    </lineage>
</organism>
<gene>
    <name evidence="1" type="ORF">SAMN05421753_101145</name>
</gene>
<evidence type="ECO:0000313" key="1">
    <source>
        <dbReference type="EMBL" id="SFH55562.1"/>
    </source>
</evidence>
<evidence type="ECO:0000313" key="2">
    <source>
        <dbReference type="Proteomes" id="UP000199518"/>
    </source>
</evidence>
<name>A0A1I3B010_9PLAN</name>
<keyword evidence="2" id="KW-1185">Reference proteome</keyword>
<dbReference type="STRING" id="1576369.SAMN05421753_101145"/>
<sequence length="34" mass="3451">MGTRPRWAALAASLATMDASRKSSPAGIGFAMVA</sequence>
<dbReference type="Proteomes" id="UP000199518">
    <property type="component" value="Unassembled WGS sequence"/>
</dbReference>
<accession>A0A1I3B010</accession>
<dbReference type="EMBL" id="FOQD01000001">
    <property type="protein sequence ID" value="SFH55562.1"/>
    <property type="molecule type" value="Genomic_DNA"/>
</dbReference>
<protein>
    <submittedName>
        <fullName evidence="1">Uncharacterized protein</fullName>
    </submittedName>
</protein>